<dbReference type="Gene3D" id="3.40.1090.10">
    <property type="entry name" value="Cytosolic phospholipase A2 catalytic domain"/>
    <property type="match status" value="2"/>
</dbReference>
<dbReference type="RefSeq" id="WP_052218823.1">
    <property type="nucleotide sequence ID" value="NZ_LGTE01000026.1"/>
</dbReference>
<dbReference type="EMBL" id="LGTE01000026">
    <property type="protein sequence ID" value="KNZ68574.1"/>
    <property type="molecule type" value="Genomic_DNA"/>
</dbReference>
<keyword evidence="2" id="KW-0378">Hydrolase</keyword>
<dbReference type="InterPro" id="IPR052580">
    <property type="entry name" value="Lipid_Hydrolase"/>
</dbReference>
<evidence type="ECO:0000313" key="5">
    <source>
        <dbReference type="Proteomes" id="UP000037175"/>
    </source>
</evidence>
<evidence type="ECO:0000313" key="4">
    <source>
        <dbReference type="EMBL" id="KNZ68574.1"/>
    </source>
</evidence>
<keyword evidence="5" id="KW-1185">Reference proteome</keyword>
<sequence length="327" mass="36820">MGFFDKLKKKKKAYAVFEGGGVKGLGIAGALEVAERYYEWENVAGTSAGAIIGALVAAGYSASEIKDMLFSINYKQLKDSFPAGKIPPVGGPIYNVITRMGIYQGKFIEDWVKEKLAARGIRSFGDLINSKERDDRYKYKLQVITSDISRGRMVVLPRDLKFYGINPDEFSVARAVRMSSTIPFYFAPVVIKYHDERCVLRESYFVDGGVLSNFPLWLFESEGARPKLPTFGFRLVGPNEGRPRNIEGPVSFLAALVSTMLEAHDAYYLEERSSAKTISIPTLGIHATDFDISKEKMRQLYESGKMAAEAFFEHWNFGFYLQRFFSK</sequence>
<accession>A0A0L6W0G6</accession>
<dbReference type="GO" id="GO:0016787">
    <property type="term" value="F:hydrolase activity"/>
    <property type="evidence" value="ECO:0007669"/>
    <property type="project" value="UniProtKB-UniRule"/>
</dbReference>
<feature type="active site" description="Proton acceptor" evidence="2">
    <location>
        <position position="207"/>
    </location>
</feature>
<dbReference type="PROSITE" id="PS51635">
    <property type="entry name" value="PNPLA"/>
    <property type="match status" value="1"/>
</dbReference>
<evidence type="ECO:0000259" key="3">
    <source>
        <dbReference type="PROSITE" id="PS51635"/>
    </source>
</evidence>
<dbReference type="InterPro" id="IPR016035">
    <property type="entry name" value="Acyl_Trfase/lysoPLipase"/>
</dbReference>
<dbReference type="AlphaFoldDB" id="A0A0L6W0G6"/>
<evidence type="ECO:0000256" key="2">
    <source>
        <dbReference type="PROSITE-ProRule" id="PRU01161"/>
    </source>
</evidence>
<dbReference type="GO" id="GO:0016042">
    <property type="term" value="P:lipid catabolic process"/>
    <property type="evidence" value="ECO:0007669"/>
    <property type="project" value="UniProtKB-UniRule"/>
</dbReference>
<reference evidence="5" key="1">
    <citation type="submission" date="2015-07" db="EMBL/GenBank/DDBJ databases">
        <title>Complete Genome of Thermincola ferriacetica strain Z-0001T.</title>
        <authorList>
            <person name="Lusk B."/>
            <person name="Badalamenti J.P."/>
            <person name="Parameswaran P."/>
            <person name="Bond D.R."/>
            <person name="Torres C.I."/>
        </authorList>
    </citation>
    <scope>NUCLEOTIDE SEQUENCE [LARGE SCALE GENOMIC DNA]</scope>
    <source>
        <strain evidence="5">Z-0001</strain>
    </source>
</reference>
<dbReference type="InterPro" id="IPR002641">
    <property type="entry name" value="PNPLA_dom"/>
</dbReference>
<dbReference type="PATRIC" id="fig|281456.6.peg.2952"/>
<dbReference type="PANTHER" id="PTHR46394">
    <property type="entry name" value="ANNEXIN"/>
    <property type="match status" value="1"/>
</dbReference>
<proteinExistence type="predicted"/>
<gene>
    <name evidence="4" type="ORF">Tfer_2826</name>
</gene>
<dbReference type="PANTHER" id="PTHR46394:SF1">
    <property type="entry name" value="PNPLA DOMAIN-CONTAINING PROTEIN"/>
    <property type="match status" value="1"/>
</dbReference>
<comment type="caution">
    <text evidence="4">The sequence shown here is derived from an EMBL/GenBank/DDBJ whole genome shotgun (WGS) entry which is preliminary data.</text>
</comment>
<dbReference type="CDD" id="cd07207">
    <property type="entry name" value="Pat_ExoU_VipD_like"/>
    <property type="match status" value="1"/>
</dbReference>
<keyword evidence="2" id="KW-0442">Lipid degradation</keyword>
<name>A0A0L6W0G6_9FIRM</name>
<organism evidence="4 5">
    <name type="scientific">Thermincola ferriacetica</name>
    <dbReference type="NCBI Taxonomy" id="281456"/>
    <lineage>
        <taxon>Bacteria</taxon>
        <taxon>Bacillati</taxon>
        <taxon>Bacillota</taxon>
        <taxon>Clostridia</taxon>
        <taxon>Eubacteriales</taxon>
        <taxon>Thermincolaceae</taxon>
        <taxon>Thermincola</taxon>
    </lineage>
</organism>
<feature type="active site" description="Nucleophile" evidence="2">
    <location>
        <position position="47"/>
    </location>
</feature>
<feature type="domain" description="PNPLA" evidence="3">
    <location>
        <begin position="15"/>
        <end position="220"/>
    </location>
</feature>
<dbReference type="SUPFAM" id="SSF52151">
    <property type="entry name" value="FabD/lysophospholipase-like"/>
    <property type="match status" value="1"/>
</dbReference>
<feature type="short sequence motif" description="DGA/G" evidence="2">
    <location>
        <begin position="207"/>
        <end position="209"/>
    </location>
</feature>
<evidence type="ECO:0000256" key="1">
    <source>
        <dbReference type="ARBA" id="ARBA00023098"/>
    </source>
</evidence>
<protein>
    <submittedName>
        <fullName evidence="4">Patatin</fullName>
    </submittedName>
</protein>
<keyword evidence="1 2" id="KW-0443">Lipid metabolism</keyword>
<feature type="short sequence motif" description="GXGXXG" evidence="2">
    <location>
        <begin position="19"/>
        <end position="24"/>
    </location>
</feature>
<dbReference type="Pfam" id="PF01734">
    <property type="entry name" value="Patatin"/>
    <property type="match status" value="1"/>
</dbReference>
<feature type="short sequence motif" description="GXSXG" evidence="2">
    <location>
        <begin position="45"/>
        <end position="49"/>
    </location>
</feature>
<dbReference type="Proteomes" id="UP000037175">
    <property type="component" value="Unassembled WGS sequence"/>
</dbReference>